<dbReference type="Gene3D" id="3.40.50.150">
    <property type="entry name" value="Vaccinia Virus protein VP39"/>
    <property type="match status" value="1"/>
</dbReference>
<dbReference type="AlphaFoldDB" id="A0A8W8JT30"/>
<sequence length="357" mass="40233">MLSCDRRPQNLTLVVLAVTVGVLYLAFYRNSFGFINDVKSNIQKSPSFAQTDNSEIRSDSNPTDKNFIDCRGKRQKKIKTIYSRDQKGWYENQEVCNACFDFPKASLKTSNGPTPIFIYPRDQDIWVSTSLQDKGTFESEKLMVISKMMKDHPDLNIIDIGANIGVYTLSTAKAGRKVLAVEALDRNMQHICASVMEGGLQDNVYLIHNAISNGHSVVNLGVDKSNMGGTFVDVDSGHIKELKLGRAQGTYGQVYTITMDDLLELPIMKEFQKVFIKMDVEGFEARAVEKATKFFEKINVVGFVMEWEFHRNQPTAKKIIDFMTARKYKPHVCNVGKAPLNIAESGKWGYDVLWLPG</sequence>
<dbReference type="SUPFAM" id="SSF53335">
    <property type="entry name" value="S-adenosyl-L-methionine-dependent methyltransferases"/>
    <property type="match status" value="1"/>
</dbReference>
<dbReference type="Pfam" id="PF05050">
    <property type="entry name" value="Methyltransf_21"/>
    <property type="match status" value="1"/>
</dbReference>
<feature type="transmembrane region" description="Helical" evidence="1">
    <location>
        <begin position="12"/>
        <end position="28"/>
    </location>
</feature>
<organism evidence="3 4">
    <name type="scientific">Magallana gigas</name>
    <name type="common">Pacific oyster</name>
    <name type="synonym">Crassostrea gigas</name>
    <dbReference type="NCBI Taxonomy" id="29159"/>
    <lineage>
        <taxon>Eukaryota</taxon>
        <taxon>Metazoa</taxon>
        <taxon>Spiralia</taxon>
        <taxon>Lophotrochozoa</taxon>
        <taxon>Mollusca</taxon>
        <taxon>Bivalvia</taxon>
        <taxon>Autobranchia</taxon>
        <taxon>Pteriomorphia</taxon>
        <taxon>Ostreida</taxon>
        <taxon>Ostreoidea</taxon>
        <taxon>Ostreidae</taxon>
        <taxon>Magallana</taxon>
    </lineage>
</organism>
<dbReference type="OMA" id="MQHICAS"/>
<dbReference type="PANTHER" id="PTHR34203:SF15">
    <property type="entry name" value="SLL1173 PROTEIN"/>
    <property type="match status" value="1"/>
</dbReference>
<dbReference type="EnsemblMetazoa" id="G20914.2">
    <property type="protein sequence ID" value="G20914.2:cds"/>
    <property type="gene ID" value="G20914"/>
</dbReference>
<dbReference type="NCBIfam" id="TIGR01444">
    <property type="entry name" value="fkbM_fam"/>
    <property type="match status" value="1"/>
</dbReference>
<proteinExistence type="predicted"/>
<evidence type="ECO:0000256" key="1">
    <source>
        <dbReference type="SAM" id="Phobius"/>
    </source>
</evidence>
<dbReference type="InterPro" id="IPR052514">
    <property type="entry name" value="SAM-dependent_MTase"/>
</dbReference>
<dbReference type="PANTHER" id="PTHR34203">
    <property type="entry name" value="METHYLTRANSFERASE, FKBM FAMILY PROTEIN"/>
    <property type="match status" value="1"/>
</dbReference>
<dbReference type="InterPro" id="IPR029063">
    <property type="entry name" value="SAM-dependent_MTases_sf"/>
</dbReference>
<dbReference type="InterPro" id="IPR006342">
    <property type="entry name" value="FkbM_mtfrase"/>
</dbReference>
<protein>
    <recommendedName>
        <fullName evidence="2">Methyltransferase FkbM domain-containing protein</fullName>
    </recommendedName>
</protein>
<dbReference type="Proteomes" id="UP000005408">
    <property type="component" value="Unassembled WGS sequence"/>
</dbReference>
<evidence type="ECO:0000313" key="4">
    <source>
        <dbReference type="Proteomes" id="UP000005408"/>
    </source>
</evidence>
<keyword evidence="1" id="KW-0472">Membrane</keyword>
<name>A0A8W8JT30_MAGGI</name>
<accession>A0A8W8JT30</accession>
<evidence type="ECO:0000313" key="3">
    <source>
        <dbReference type="EnsemblMetazoa" id="G20914.2:cds"/>
    </source>
</evidence>
<keyword evidence="1" id="KW-1133">Transmembrane helix</keyword>
<keyword evidence="4" id="KW-1185">Reference proteome</keyword>
<reference evidence="3" key="1">
    <citation type="submission" date="2022-08" db="UniProtKB">
        <authorList>
            <consortium name="EnsemblMetazoa"/>
        </authorList>
    </citation>
    <scope>IDENTIFICATION</scope>
    <source>
        <strain evidence="3">05x7-T-G4-1.051#20</strain>
    </source>
</reference>
<keyword evidence="1" id="KW-0812">Transmembrane</keyword>
<dbReference type="OrthoDB" id="411251at2759"/>
<dbReference type="EnsemblMetazoa" id="G20914.3">
    <property type="protein sequence ID" value="G20914.3:cds"/>
    <property type="gene ID" value="G20914"/>
</dbReference>
<evidence type="ECO:0000259" key="2">
    <source>
        <dbReference type="Pfam" id="PF05050"/>
    </source>
</evidence>
<feature type="domain" description="Methyltransferase FkbM" evidence="2">
    <location>
        <begin position="159"/>
        <end position="329"/>
    </location>
</feature>